<keyword evidence="4" id="KW-0805">Transcription regulation</keyword>
<evidence type="ECO:0000256" key="7">
    <source>
        <dbReference type="ARBA" id="ARBA00023242"/>
    </source>
</evidence>
<evidence type="ECO:0000256" key="3">
    <source>
        <dbReference type="ARBA" id="ARBA00023012"/>
    </source>
</evidence>
<evidence type="ECO:0000313" key="13">
    <source>
        <dbReference type="Proteomes" id="UP001396334"/>
    </source>
</evidence>
<evidence type="ECO:0000256" key="2">
    <source>
        <dbReference type="ARBA" id="ARBA00022553"/>
    </source>
</evidence>
<keyword evidence="2 8" id="KW-0597">Phosphoprotein</keyword>
<dbReference type="SUPFAM" id="SSF46689">
    <property type="entry name" value="Homeodomain-like"/>
    <property type="match status" value="1"/>
</dbReference>
<feature type="region of interest" description="Disordered" evidence="9">
    <location>
        <begin position="655"/>
        <end position="684"/>
    </location>
</feature>
<dbReference type="NCBIfam" id="TIGR01557">
    <property type="entry name" value="myb_SHAQKYF"/>
    <property type="match status" value="1"/>
</dbReference>
<dbReference type="InterPro" id="IPR001789">
    <property type="entry name" value="Sig_transdc_resp-reg_receiver"/>
</dbReference>
<feature type="modified residue" description="4-aspartylphosphate" evidence="8">
    <location>
        <position position="80"/>
    </location>
</feature>
<feature type="compositionally biased region" description="Polar residues" evidence="9">
    <location>
        <begin position="675"/>
        <end position="684"/>
    </location>
</feature>
<proteinExistence type="predicted"/>
<feature type="compositionally biased region" description="Low complexity" evidence="9">
    <location>
        <begin position="655"/>
        <end position="674"/>
    </location>
</feature>
<dbReference type="SMART" id="SM00448">
    <property type="entry name" value="REC"/>
    <property type="match status" value="1"/>
</dbReference>
<name>A0ABR2NZF1_9ROSI</name>
<evidence type="ECO:0000259" key="10">
    <source>
        <dbReference type="PROSITE" id="PS50110"/>
    </source>
</evidence>
<dbReference type="Proteomes" id="UP001396334">
    <property type="component" value="Unassembled WGS sequence"/>
</dbReference>
<keyword evidence="7" id="KW-0539">Nucleus</keyword>
<evidence type="ECO:0000256" key="8">
    <source>
        <dbReference type="PROSITE-ProRule" id="PRU00169"/>
    </source>
</evidence>
<feature type="region of interest" description="Disordered" evidence="9">
    <location>
        <begin position="153"/>
        <end position="218"/>
    </location>
</feature>
<gene>
    <name evidence="12" type="ORF">V6N11_027943</name>
</gene>
<dbReference type="InterPro" id="IPR011006">
    <property type="entry name" value="CheY-like_superfamily"/>
</dbReference>
<evidence type="ECO:0000256" key="4">
    <source>
        <dbReference type="ARBA" id="ARBA00023015"/>
    </source>
</evidence>
<feature type="domain" description="HTH myb-type" evidence="11">
    <location>
        <begin position="214"/>
        <end position="273"/>
    </location>
</feature>
<dbReference type="SUPFAM" id="SSF52172">
    <property type="entry name" value="CheY-like"/>
    <property type="match status" value="1"/>
</dbReference>
<dbReference type="Gene3D" id="1.10.10.60">
    <property type="entry name" value="Homeodomain-like"/>
    <property type="match status" value="1"/>
</dbReference>
<evidence type="ECO:0008006" key="14">
    <source>
        <dbReference type="Google" id="ProtNLM"/>
    </source>
</evidence>
<dbReference type="PANTHER" id="PTHR43874">
    <property type="entry name" value="TWO-COMPONENT RESPONSE REGULATOR"/>
    <property type="match status" value="1"/>
</dbReference>
<dbReference type="InterPro" id="IPR045279">
    <property type="entry name" value="ARR-like"/>
</dbReference>
<dbReference type="InterPro" id="IPR009057">
    <property type="entry name" value="Homeodomain-like_sf"/>
</dbReference>
<feature type="region of interest" description="Disordered" evidence="9">
    <location>
        <begin position="590"/>
        <end position="615"/>
    </location>
</feature>
<comment type="subcellular location">
    <subcellularLocation>
        <location evidence="1">Nucleus</location>
    </subcellularLocation>
</comment>
<dbReference type="Gene3D" id="3.40.50.2300">
    <property type="match status" value="1"/>
</dbReference>
<keyword evidence="3" id="KW-0902">Two-component regulatory system</keyword>
<evidence type="ECO:0000256" key="1">
    <source>
        <dbReference type="ARBA" id="ARBA00004123"/>
    </source>
</evidence>
<keyword evidence="5" id="KW-0010">Activator</keyword>
<dbReference type="CDD" id="cd17584">
    <property type="entry name" value="REC_typeB_ARR-like"/>
    <property type="match status" value="1"/>
</dbReference>
<dbReference type="EMBL" id="JBBPBN010000089">
    <property type="protein sequence ID" value="KAK8981530.1"/>
    <property type="molecule type" value="Genomic_DNA"/>
</dbReference>
<accession>A0ABR2NZF1</accession>
<dbReference type="PROSITE" id="PS50110">
    <property type="entry name" value="RESPONSE_REGULATORY"/>
    <property type="match status" value="1"/>
</dbReference>
<protein>
    <recommendedName>
        <fullName evidence="14">Two-component response regulator</fullName>
    </recommendedName>
</protein>
<dbReference type="Pfam" id="PF00072">
    <property type="entry name" value="Response_reg"/>
    <property type="match status" value="1"/>
</dbReference>
<keyword evidence="13" id="KW-1185">Reference proteome</keyword>
<dbReference type="InterPro" id="IPR001005">
    <property type="entry name" value="SANT/Myb"/>
</dbReference>
<dbReference type="Pfam" id="PF00249">
    <property type="entry name" value="Myb_DNA-binding"/>
    <property type="match status" value="1"/>
</dbReference>
<organism evidence="12 13">
    <name type="scientific">Hibiscus sabdariffa</name>
    <name type="common">roselle</name>
    <dbReference type="NCBI Taxonomy" id="183260"/>
    <lineage>
        <taxon>Eukaryota</taxon>
        <taxon>Viridiplantae</taxon>
        <taxon>Streptophyta</taxon>
        <taxon>Embryophyta</taxon>
        <taxon>Tracheophyta</taxon>
        <taxon>Spermatophyta</taxon>
        <taxon>Magnoliopsida</taxon>
        <taxon>eudicotyledons</taxon>
        <taxon>Gunneridae</taxon>
        <taxon>Pentapetalae</taxon>
        <taxon>rosids</taxon>
        <taxon>malvids</taxon>
        <taxon>Malvales</taxon>
        <taxon>Malvaceae</taxon>
        <taxon>Malvoideae</taxon>
        <taxon>Hibiscus</taxon>
    </lineage>
</organism>
<evidence type="ECO:0000256" key="6">
    <source>
        <dbReference type="ARBA" id="ARBA00023163"/>
    </source>
</evidence>
<feature type="domain" description="Response regulatory" evidence="10">
    <location>
        <begin position="29"/>
        <end position="144"/>
    </location>
</feature>
<keyword evidence="6" id="KW-0804">Transcription</keyword>
<dbReference type="InterPro" id="IPR017930">
    <property type="entry name" value="Myb_dom"/>
</dbReference>
<evidence type="ECO:0000256" key="5">
    <source>
        <dbReference type="ARBA" id="ARBA00023159"/>
    </source>
</evidence>
<evidence type="ECO:0000256" key="9">
    <source>
        <dbReference type="SAM" id="MobiDB-lite"/>
    </source>
</evidence>
<comment type="caution">
    <text evidence="12">The sequence shown here is derived from an EMBL/GenBank/DDBJ whole genome shotgun (WGS) entry which is preliminary data.</text>
</comment>
<sequence length="684" mass="74059">MGSAERPSRRELSNPRNNVAVISPLLNITILVVDDDSTSLAIVSAMLRGFRYEVTSVKNPMAALSVLRANPSNFDLVVTDLHMPEMNGIELQRQIKREFKVPVIIMSSDDSEGVMLDSLSGGAVFFIVKPVHPDGLKNVWQYAVAGKKGKSLVSDETEGDSSLSPAGRLPLGNSRRFPSPANDERDDGSRGSKRRAPGKDKDGKDDGNNPKPKKARKAKVVWTNTLHNQFLDALRHIGLEKAVPKKILEYMNVQGLTRENVASHLQKYRIFLKRIAERGCFSSKAMFDRFLKSTFAAGHPLLMKTAQEYTRLQELQRLRGSPSYPGYGGSYAPHNATRYGTFGYGNHGASSSNTAQPHGYGQSRLLSHQANRPLLPGNLTSPPYHGNRLGYGNRSNLSLNSGFSSGLTSGANSYPHQIQPRPGFYDAGSSTPFRFGSPGLPSSSSTLGSNGIFGSMTSPRPSLTPGYTGNNNSYARLSLNTDGLNGGYGSMNRVSLFNENMNAATMENQTFDYLAPGGFSNQAPLGGFTSSNQQANASMLPGLDYPGVTDFNADELELLNNGFDLQLGDEAYLNELSDLILGSNKYQMSNQQQAGDGGVDVGDHPEFPSGSLFPEIYPSLDELLNSDIDESQEDNAPWNEQDVSQVQSALEELINPTTAAAAAGNANPSNEPGNTNQAKLNFRN</sequence>
<evidence type="ECO:0000313" key="12">
    <source>
        <dbReference type="EMBL" id="KAK8981530.1"/>
    </source>
</evidence>
<dbReference type="PROSITE" id="PS51294">
    <property type="entry name" value="HTH_MYB"/>
    <property type="match status" value="1"/>
</dbReference>
<dbReference type="InterPro" id="IPR006447">
    <property type="entry name" value="Myb_dom_plants"/>
</dbReference>
<reference evidence="12 13" key="1">
    <citation type="journal article" date="2024" name="G3 (Bethesda)">
        <title>Genome assembly of Hibiscus sabdariffa L. provides insights into metabolisms of medicinal natural products.</title>
        <authorList>
            <person name="Kim T."/>
        </authorList>
    </citation>
    <scope>NUCLEOTIDE SEQUENCE [LARGE SCALE GENOMIC DNA]</scope>
    <source>
        <strain evidence="12">TK-2024</strain>
        <tissue evidence="12">Old leaves</tissue>
    </source>
</reference>
<evidence type="ECO:0000259" key="11">
    <source>
        <dbReference type="PROSITE" id="PS51294"/>
    </source>
</evidence>
<feature type="compositionally biased region" description="Basic and acidic residues" evidence="9">
    <location>
        <begin position="197"/>
        <end position="208"/>
    </location>
</feature>
<dbReference type="PANTHER" id="PTHR43874:SF19">
    <property type="entry name" value="RESPONSE REGULATOR 23-RELATED"/>
    <property type="match status" value="1"/>
</dbReference>